<comment type="caution">
    <text evidence="2">The sequence shown here is derived from an EMBL/GenBank/DDBJ whole genome shotgun (WGS) entry which is preliminary data.</text>
</comment>
<protein>
    <submittedName>
        <fullName evidence="2">Uncharacterized protein</fullName>
    </submittedName>
</protein>
<dbReference type="AlphaFoldDB" id="A0A8S4Q801"/>
<dbReference type="Proteomes" id="UP000749559">
    <property type="component" value="Unassembled WGS sequence"/>
</dbReference>
<organism evidence="2 3">
    <name type="scientific">Owenia fusiformis</name>
    <name type="common">Polychaete worm</name>
    <dbReference type="NCBI Taxonomy" id="6347"/>
    <lineage>
        <taxon>Eukaryota</taxon>
        <taxon>Metazoa</taxon>
        <taxon>Spiralia</taxon>
        <taxon>Lophotrochozoa</taxon>
        <taxon>Annelida</taxon>
        <taxon>Polychaeta</taxon>
        <taxon>Sedentaria</taxon>
        <taxon>Canalipalpata</taxon>
        <taxon>Sabellida</taxon>
        <taxon>Oweniida</taxon>
        <taxon>Oweniidae</taxon>
        <taxon>Owenia</taxon>
    </lineage>
</organism>
<evidence type="ECO:0000313" key="2">
    <source>
        <dbReference type="EMBL" id="CAH1801572.1"/>
    </source>
</evidence>
<dbReference type="OrthoDB" id="6279367at2759"/>
<accession>A0A8S4Q801</accession>
<reference evidence="2" key="1">
    <citation type="submission" date="2022-03" db="EMBL/GenBank/DDBJ databases">
        <authorList>
            <person name="Martin C."/>
        </authorList>
    </citation>
    <scope>NUCLEOTIDE SEQUENCE</scope>
</reference>
<sequence>MKVHVRLVVRMVTLIFIVTLIHLLLNYLEDTLSYTIIKPSDIFIESYDFATTVKSNSDNTNNTLSTLRSTGINSTIIAIGCAIKIRHKDLQKDDISHLPLFADLLPSFCLTMSRGFKYDFYFAHDYNDPFFIKDDAYKRFRGIFNGVLMNRSECYEIQDIEKTISIHFVKCKFSGKPAWAQNDAMMAAHADNVTYFYRINDDTILKTSGWTEQFIATLAAYEPPLIGVVGPNHTGGKLSILTYEFVHRHHIDIFGFYYPRQLSAWYADDWITKVYEPSRSKKLGNINLVHTKKLGIRYDHDKSHHRMLPTLLMRDRKVLQKYLET</sequence>
<evidence type="ECO:0000256" key="1">
    <source>
        <dbReference type="SAM" id="Phobius"/>
    </source>
</evidence>
<proteinExistence type="predicted"/>
<evidence type="ECO:0000313" key="3">
    <source>
        <dbReference type="Proteomes" id="UP000749559"/>
    </source>
</evidence>
<gene>
    <name evidence="2" type="ORF">OFUS_LOCUS25352</name>
</gene>
<name>A0A8S4Q801_OWEFU</name>
<keyword evidence="1" id="KW-1133">Transmembrane helix</keyword>
<keyword evidence="3" id="KW-1185">Reference proteome</keyword>
<keyword evidence="1" id="KW-0472">Membrane</keyword>
<feature type="non-terminal residue" evidence="2">
    <location>
        <position position="325"/>
    </location>
</feature>
<keyword evidence="1" id="KW-0812">Transmembrane</keyword>
<dbReference type="EMBL" id="CAIIXF020000012">
    <property type="protein sequence ID" value="CAH1801572.1"/>
    <property type="molecule type" value="Genomic_DNA"/>
</dbReference>
<feature type="transmembrane region" description="Helical" evidence="1">
    <location>
        <begin position="7"/>
        <end position="28"/>
    </location>
</feature>